<keyword evidence="6" id="KW-0472">Membrane</keyword>
<dbReference type="Pfam" id="PF10099">
    <property type="entry name" value="RskA_C"/>
    <property type="match status" value="1"/>
</dbReference>
<evidence type="ECO:0000313" key="11">
    <source>
        <dbReference type="Proteomes" id="UP000031449"/>
    </source>
</evidence>
<evidence type="ECO:0000256" key="4">
    <source>
        <dbReference type="ARBA" id="ARBA00022692"/>
    </source>
</evidence>
<proteinExistence type="predicted"/>
<reference evidence="10 11" key="1">
    <citation type="submission" date="2014-08" db="EMBL/GenBank/DDBJ databases">
        <title>Complete genome of a marine bacteria Jeotgalibacillus malaysiensis.</title>
        <authorList>
            <person name="Yaakop A.S."/>
            <person name="Chan K.-G."/>
            <person name="Goh K.M."/>
        </authorList>
    </citation>
    <scope>NUCLEOTIDE SEQUENCE [LARGE SCALE GENOMIC DNA]</scope>
    <source>
        <strain evidence="10 11">D5</strain>
    </source>
</reference>
<evidence type="ECO:0000256" key="7">
    <source>
        <dbReference type="ARBA" id="ARBA00029829"/>
    </source>
</evidence>
<keyword evidence="11" id="KW-1185">Reference proteome</keyword>
<dbReference type="InterPro" id="IPR041916">
    <property type="entry name" value="Anti_sigma_zinc_sf"/>
</dbReference>
<accession>A0A0B5AHF4</accession>
<sequence>MTQHCDRVLDYYNQHLDEIEKAAFEKHLSECADCQEILADLKSLEDTLPYAVEPVEPPAGMEERIFAKIESGEKPTSNEPIPLRPSKKKRQWMMPSIAALLAISLFGNAYLFTQLSDEADIVEQATIDQVLQYAELAPTAGDASGTASIIEQGEEKRLVVQASNLAALSEEEVYQVWLLQDGQPERAGTFVIDNEGRGSVIFSLNEEYAERDWDTVAVSLEPDATSELPEGEIILASEL</sequence>
<evidence type="ECO:0000256" key="6">
    <source>
        <dbReference type="ARBA" id="ARBA00023136"/>
    </source>
</evidence>
<protein>
    <recommendedName>
        <fullName evidence="8">Regulator of SigK</fullName>
    </recommendedName>
    <alternativeName>
        <fullName evidence="7">Sigma-K anti-sigma factor RskA</fullName>
    </alternativeName>
</protein>
<dbReference type="EMBL" id="CP009416">
    <property type="protein sequence ID" value="AJD89511.1"/>
    <property type="molecule type" value="Genomic_DNA"/>
</dbReference>
<keyword evidence="4" id="KW-0812">Transmembrane</keyword>
<dbReference type="GO" id="GO:0005886">
    <property type="term" value="C:plasma membrane"/>
    <property type="evidence" value="ECO:0007669"/>
    <property type="project" value="UniProtKB-SubCell"/>
</dbReference>
<dbReference type="STRING" id="1508404.JMA_01940"/>
<evidence type="ECO:0000256" key="8">
    <source>
        <dbReference type="ARBA" id="ARBA00030803"/>
    </source>
</evidence>
<dbReference type="KEGG" id="jeo:JMA_01940"/>
<dbReference type="InterPro" id="IPR051474">
    <property type="entry name" value="Anti-sigma-K/W_factor"/>
</dbReference>
<dbReference type="Gene3D" id="1.10.10.1320">
    <property type="entry name" value="Anti-sigma factor, zinc-finger domain"/>
    <property type="match status" value="1"/>
</dbReference>
<evidence type="ECO:0000256" key="1">
    <source>
        <dbReference type="ARBA" id="ARBA00004167"/>
    </source>
</evidence>
<evidence type="ECO:0000313" key="10">
    <source>
        <dbReference type="EMBL" id="AJD89511.1"/>
    </source>
</evidence>
<feature type="domain" description="Anti-sigma K factor RskA C-terminal" evidence="9">
    <location>
        <begin position="97"/>
        <end position="232"/>
    </location>
</feature>
<evidence type="ECO:0000256" key="5">
    <source>
        <dbReference type="ARBA" id="ARBA00022989"/>
    </source>
</evidence>
<dbReference type="HOGENOM" id="CLU_075802_0_0_9"/>
<evidence type="ECO:0000259" key="9">
    <source>
        <dbReference type="Pfam" id="PF10099"/>
    </source>
</evidence>
<dbReference type="Proteomes" id="UP000031449">
    <property type="component" value="Chromosome"/>
</dbReference>
<name>A0A0B5AHF4_9BACL</name>
<dbReference type="PANTHER" id="PTHR37461">
    <property type="entry name" value="ANTI-SIGMA-K FACTOR RSKA"/>
    <property type="match status" value="1"/>
</dbReference>
<dbReference type="AlphaFoldDB" id="A0A0B5AHF4"/>
<dbReference type="GO" id="GO:0016989">
    <property type="term" value="F:sigma factor antagonist activity"/>
    <property type="evidence" value="ECO:0007669"/>
    <property type="project" value="TreeGrafter"/>
</dbReference>
<comment type="subcellular location">
    <subcellularLocation>
        <location evidence="2">Cell membrane</location>
    </subcellularLocation>
    <subcellularLocation>
        <location evidence="1">Membrane</location>
        <topology evidence="1">Single-pass membrane protein</topology>
    </subcellularLocation>
</comment>
<dbReference type="PANTHER" id="PTHR37461:SF1">
    <property type="entry name" value="ANTI-SIGMA-K FACTOR RSKA"/>
    <property type="match status" value="1"/>
</dbReference>
<organism evidence="10 11">
    <name type="scientific">Jeotgalibacillus malaysiensis</name>
    <dbReference type="NCBI Taxonomy" id="1508404"/>
    <lineage>
        <taxon>Bacteria</taxon>
        <taxon>Bacillati</taxon>
        <taxon>Bacillota</taxon>
        <taxon>Bacilli</taxon>
        <taxon>Bacillales</taxon>
        <taxon>Caryophanaceae</taxon>
        <taxon>Jeotgalibacillus</taxon>
    </lineage>
</organism>
<evidence type="ECO:0000256" key="2">
    <source>
        <dbReference type="ARBA" id="ARBA00004236"/>
    </source>
</evidence>
<dbReference type="GO" id="GO:0006417">
    <property type="term" value="P:regulation of translation"/>
    <property type="evidence" value="ECO:0007669"/>
    <property type="project" value="TreeGrafter"/>
</dbReference>
<gene>
    <name evidence="10" type="ORF">JMA_01940</name>
</gene>
<dbReference type="BioCyc" id="JESP1508404:G14D9-9398-MONOMER"/>
<keyword evidence="5" id="KW-1133">Transmembrane helix</keyword>
<dbReference type="InterPro" id="IPR018764">
    <property type="entry name" value="RskA_C"/>
</dbReference>
<keyword evidence="3" id="KW-1003">Cell membrane</keyword>
<evidence type="ECO:0000256" key="3">
    <source>
        <dbReference type="ARBA" id="ARBA00022475"/>
    </source>
</evidence>